<sequence length="71" mass="8316">MRKGGIVLEQNLVNELLDKLKNGELAEYYVKKEDFLEFRRVLVSRPDFKHFRGIGQRGGDALYQYLAEPRS</sequence>
<gene>
    <name evidence="1" type="ORF">FZD51_04755</name>
</gene>
<evidence type="ECO:0000313" key="2">
    <source>
        <dbReference type="Proteomes" id="UP000322139"/>
    </source>
</evidence>
<dbReference type="Proteomes" id="UP000322139">
    <property type="component" value="Unassembled WGS sequence"/>
</dbReference>
<accession>A0A5D4RGG9</accession>
<name>A0A5D4RGG9_9BACI</name>
<organism evidence="1 2">
    <name type="scientific">Bacillus infantis</name>
    <dbReference type="NCBI Taxonomy" id="324767"/>
    <lineage>
        <taxon>Bacteria</taxon>
        <taxon>Bacillati</taxon>
        <taxon>Bacillota</taxon>
        <taxon>Bacilli</taxon>
        <taxon>Bacillales</taxon>
        <taxon>Bacillaceae</taxon>
        <taxon>Bacillus</taxon>
    </lineage>
</organism>
<dbReference type="AlphaFoldDB" id="A0A5D4RGG9"/>
<protein>
    <submittedName>
        <fullName evidence="1">Uncharacterized protein</fullName>
    </submittedName>
</protein>
<proteinExistence type="predicted"/>
<dbReference type="RefSeq" id="WP_148973722.1">
    <property type="nucleotide sequence ID" value="NZ_JBNIKU010000002.1"/>
</dbReference>
<comment type="caution">
    <text evidence="1">The sequence shown here is derived from an EMBL/GenBank/DDBJ whole genome shotgun (WGS) entry which is preliminary data.</text>
</comment>
<reference evidence="1 2" key="1">
    <citation type="submission" date="2019-08" db="EMBL/GenBank/DDBJ databases">
        <title>Bacillus genomes from the desert of Cuatro Cienegas, Coahuila.</title>
        <authorList>
            <person name="Olmedo-Alvarez G."/>
        </authorList>
    </citation>
    <scope>NUCLEOTIDE SEQUENCE [LARGE SCALE GENOMIC DNA]</scope>
    <source>
        <strain evidence="1 2">CH446_14T</strain>
    </source>
</reference>
<dbReference type="EMBL" id="VTER01000003">
    <property type="protein sequence ID" value="TYS49879.1"/>
    <property type="molecule type" value="Genomic_DNA"/>
</dbReference>
<evidence type="ECO:0000313" key="1">
    <source>
        <dbReference type="EMBL" id="TYS49879.1"/>
    </source>
</evidence>